<name>N9EVH6_ACIBZ</name>
<evidence type="ECO:0000313" key="2">
    <source>
        <dbReference type="Proteomes" id="UP000013251"/>
    </source>
</evidence>
<dbReference type="RefSeq" id="WP_005031196.1">
    <property type="nucleotide sequence ID" value="NZ_KB849755.1"/>
</dbReference>
<dbReference type="Proteomes" id="UP000013251">
    <property type="component" value="Unassembled WGS sequence"/>
</dbReference>
<reference evidence="1 2" key="1">
    <citation type="submission" date="2013-02" db="EMBL/GenBank/DDBJ databases">
        <title>The Genome Sequence of Acinetobacter bereziniae CIP 70.12.</title>
        <authorList>
            <consortium name="The Broad Institute Genome Sequencing Platform"/>
            <consortium name="The Broad Institute Genome Sequencing Center for Infectious Disease"/>
            <person name="Cerqueira G."/>
            <person name="Feldgarden M."/>
            <person name="Courvalin P."/>
            <person name="Perichon B."/>
            <person name="Grillot-Courvalin C."/>
            <person name="Clermont D."/>
            <person name="Rocha E."/>
            <person name="Yoon E.-J."/>
            <person name="Nemec A."/>
            <person name="Walker B."/>
            <person name="Young S.K."/>
            <person name="Zeng Q."/>
            <person name="Gargeya S."/>
            <person name="Fitzgerald M."/>
            <person name="Haas B."/>
            <person name="Abouelleil A."/>
            <person name="Alvarado L."/>
            <person name="Arachchi H.M."/>
            <person name="Berlin A.M."/>
            <person name="Chapman S.B."/>
            <person name="Dewar J."/>
            <person name="Goldberg J."/>
            <person name="Griggs A."/>
            <person name="Gujja S."/>
            <person name="Hansen M."/>
            <person name="Howarth C."/>
            <person name="Imamovic A."/>
            <person name="Larimer J."/>
            <person name="McCowan C."/>
            <person name="Murphy C."/>
            <person name="Neiman D."/>
            <person name="Pearson M."/>
            <person name="Priest M."/>
            <person name="Roberts A."/>
            <person name="Saif S."/>
            <person name="Shea T."/>
            <person name="Sisk P."/>
            <person name="Sykes S."/>
            <person name="Wortman J."/>
            <person name="Nusbaum C."/>
            <person name="Birren B."/>
        </authorList>
    </citation>
    <scope>NUCLEOTIDE SEQUENCE [LARGE SCALE GENOMIC DNA]</scope>
    <source>
        <strain evidence="1 2">CIP 70.12</strain>
    </source>
</reference>
<evidence type="ECO:0000313" key="1">
    <source>
        <dbReference type="EMBL" id="ENV96745.1"/>
    </source>
</evidence>
<accession>N9EVH6</accession>
<dbReference type="EMBL" id="APQG01000022">
    <property type="protein sequence ID" value="ENV96745.1"/>
    <property type="molecule type" value="Genomic_DNA"/>
</dbReference>
<sequence>MIKIILSLILSFSLLQCCSSKEVLSYLCKVDGKKAKEEKYQNIEKNLSRAINLFVVDNDLYLDYNFKKIYNKYKEMKSNYLKLKVIDRLSAVQGFDNGVVHNENFEDNDHHMSTLEVRTTGQGPNTNFYSSDNFVPFDDNIHKNINQSITDQAFLIGIAALDKKNINEFIENFLTKGRCQGGDKYGKVISERNFNGVHIILESEPEWFVGKGQVNSFAYTVYYTKVTDKIYEKSLYY</sequence>
<dbReference type="HOGENOM" id="CLU_1227761_0_0_6"/>
<dbReference type="GeneID" id="69464139"/>
<dbReference type="AlphaFoldDB" id="N9EVH6"/>
<proteinExistence type="predicted"/>
<protein>
    <submittedName>
        <fullName evidence="1">Uncharacterized protein</fullName>
    </submittedName>
</protein>
<gene>
    <name evidence="1" type="ORF">F938_02008</name>
</gene>
<organism evidence="1 2">
    <name type="scientific">Acinetobacter bereziniae LMG 1003 = CIP 70.12</name>
    <dbReference type="NCBI Taxonomy" id="981324"/>
    <lineage>
        <taxon>Bacteria</taxon>
        <taxon>Pseudomonadati</taxon>
        <taxon>Pseudomonadota</taxon>
        <taxon>Gammaproteobacteria</taxon>
        <taxon>Moraxellales</taxon>
        <taxon>Moraxellaceae</taxon>
        <taxon>Acinetobacter</taxon>
    </lineage>
</organism>
<comment type="caution">
    <text evidence="1">The sequence shown here is derived from an EMBL/GenBank/DDBJ whole genome shotgun (WGS) entry which is preliminary data.</text>
</comment>
<dbReference type="OrthoDB" id="9898237at2"/>
<dbReference type="PATRIC" id="fig|1217650.3.peg.1966"/>
<keyword evidence="2" id="KW-1185">Reference proteome</keyword>